<evidence type="ECO:0000313" key="7">
    <source>
        <dbReference type="Proteomes" id="UP000683507"/>
    </source>
</evidence>
<reference evidence="6" key="1">
    <citation type="submission" date="2021-04" db="EMBL/GenBank/DDBJ databases">
        <authorList>
            <person name="Rodrigo-Torres L."/>
            <person name="Arahal R. D."/>
            <person name="Lucena T."/>
        </authorList>
    </citation>
    <scope>NUCLEOTIDE SEQUENCE</scope>
    <source>
        <strain evidence="6">AS29M-1</strain>
    </source>
</reference>
<dbReference type="AlphaFoldDB" id="A0A916JNE0"/>
<dbReference type="Pfam" id="PF07804">
    <property type="entry name" value="HipA_C"/>
    <property type="match status" value="1"/>
</dbReference>
<evidence type="ECO:0000256" key="3">
    <source>
        <dbReference type="ARBA" id="ARBA00022777"/>
    </source>
</evidence>
<dbReference type="PANTHER" id="PTHR37419:SF8">
    <property type="entry name" value="TOXIN YJJJ"/>
    <property type="match status" value="1"/>
</dbReference>
<evidence type="ECO:0000256" key="1">
    <source>
        <dbReference type="ARBA" id="ARBA00010164"/>
    </source>
</evidence>
<gene>
    <name evidence="6" type="ORF">CRYO30217_01968</name>
</gene>
<dbReference type="Proteomes" id="UP000683507">
    <property type="component" value="Chromosome"/>
</dbReference>
<dbReference type="GO" id="GO:0005829">
    <property type="term" value="C:cytosol"/>
    <property type="evidence" value="ECO:0007669"/>
    <property type="project" value="TreeGrafter"/>
</dbReference>
<dbReference type="PANTHER" id="PTHR37419">
    <property type="entry name" value="SERINE/THREONINE-PROTEIN KINASE TOXIN HIPA"/>
    <property type="match status" value="1"/>
</dbReference>
<dbReference type="GO" id="GO:0004674">
    <property type="term" value="F:protein serine/threonine kinase activity"/>
    <property type="evidence" value="ECO:0007669"/>
    <property type="project" value="TreeGrafter"/>
</dbReference>
<dbReference type="KEGG" id="ptan:CRYO30217_01968"/>
<dbReference type="Pfam" id="PF13657">
    <property type="entry name" value="Couple_hipA"/>
    <property type="match status" value="1"/>
</dbReference>
<dbReference type="RefSeq" id="WP_258542173.1">
    <property type="nucleotide sequence ID" value="NZ_OU015584.1"/>
</dbReference>
<dbReference type="EMBL" id="OU015584">
    <property type="protein sequence ID" value="CAG5082627.1"/>
    <property type="molecule type" value="Genomic_DNA"/>
</dbReference>
<dbReference type="InterPro" id="IPR052028">
    <property type="entry name" value="HipA_Ser/Thr_kinase"/>
</dbReference>
<keyword evidence="2" id="KW-0808">Transferase</keyword>
<evidence type="ECO:0000256" key="2">
    <source>
        <dbReference type="ARBA" id="ARBA00022679"/>
    </source>
</evidence>
<comment type="similarity">
    <text evidence="1">Belongs to the HipA Ser/Thr kinase family.</text>
</comment>
<proteinExistence type="inferred from homology"/>
<evidence type="ECO:0008006" key="8">
    <source>
        <dbReference type="Google" id="ProtNLM"/>
    </source>
</evidence>
<protein>
    <recommendedName>
        <fullName evidence="8">Type II toxin-antitoxin system HipA family toxin</fullName>
    </recommendedName>
</protein>
<evidence type="ECO:0000259" key="5">
    <source>
        <dbReference type="Pfam" id="PF13657"/>
    </source>
</evidence>
<evidence type="ECO:0000313" key="6">
    <source>
        <dbReference type="EMBL" id="CAG5082627.1"/>
    </source>
</evidence>
<evidence type="ECO:0000259" key="4">
    <source>
        <dbReference type="Pfam" id="PF07804"/>
    </source>
</evidence>
<feature type="domain" description="HipA N-terminal subdomain 1" evidence="5">
    <location>
        <begin position="8"/>
        <end position="122"/>
    </location>
</feature>
<sequence length="422" mass="48585">MAKNEIINIVCFGKEIGRLGFDENELKSFFQFNPSFLESGEYTNLFPNTGIIKRVPQTQVFSQFNNDTFRGLPPQISDSLPDMFGNIIFKKWLETTNKDFTKISVIEQLAYVADRGMGALEFKPSKEIPNSATIDLSEIISTLKEVLDQKKDTTAKGLNHEALLNIFKIGSSAGGARPKILVSENKKTKKIIPGDLNHSAEYEHYLIKLSIDENLDYSREVIEYCYYLTACELGIAMMPSKLIDHKHFATLRFDRQDGQKKHTLSATGLTGWDFMTPKDSSYENLFELALFLKVPHKDMEELFRRMVFNLIFCNTDDHLKNHAFIYNEIENNWNLSPAYDLTYALNPLINYKKTSRALSINGKRADINMSDLLHLADTYTVKNAKNVIKETQEHINFWTKKMKHFEIPTHIIESIRNDFTLF</sequence>
<keyword evidence="3" id="KW-0418">Kinase</keyword>
<dbReference type="Gene3D" id="1.10.1070.20">
    <property type="match status" value="1"/>
</dbReference>
<accession>A0A916JNE0</accession>
<dbReference type="InterPro" id="IPR012893">
    <property type="entry name" value="HipA-like_C"/>
</dbReference>
<dbReference type="InterPro" id="IPR017508">
    <property type="entry name" value="HipA_N1"/>
</dbReference>
<feature type="domain" description="HipA-like C-terminal" evidence="4">
    <location>
        <begin position="171"/>
        <end position="394"/>
    </location>
</feature>
<organism evidence="6 7">
    <name type="scientific">Parvicella tangerina</name>
    <dbReference type="NCBI Taxonomy" id="2829795"/>
    <lineage>
        <taxon>Bacteria</taxon>
        <taxon>Pseudomonadati</taxon>
        <taxon>Bacteroidota</taxon>
        <taxon>Flavobacteriia</taxon>
        <taxon>Flavobacteriales</taxon>
        <taxon>Parvicellaceae</taxon>
        <taxon>Parvicella</taxon>
    </lineage>
</organism>
<keyword evidence="7" id="KW-1185">Reference proteome</keyword>
<name>A0A916JNE0_9FLAO</name>